<dbReference type="eggNOG" id="COG0663">
    <property type="taxonomic scope" value="Bacteria"/>
</dbReference>
<dbReference type="Gene3D" id="3.40.50.12780">
    <property type="entry name" value="N-terminal domain of ligase-like"/>
    <property type="match status" value="1"/>
</dbReference>
<dbReference type="eggNOG" id="COG1020">
    <property type="taxonomic scope" value="Bacteria"/>
</dbReference>
<dbReference type="InterPro" id="IPR011004">
    <property type="entry name" value="Trimer_LpxA-like_sf"/>
</dbReference>
<dbReference type="PROSITE" id="PS50075">
    <property type="entry name" value="CARRIER"/>
    <property type="match status" value="1"/>
</dbReference>
<keyword evidence="2" id="KW-0597">Phosphoprotein</keyword>
<dbReference type="GO" id="GO:0005737">
    <property type="term" value="C:cytoplasm"/>
    <property type="evidence" value="ECO:0007669"/>
    <property type="project" value="TreeGrafter"/>
</dbReference>
<keyword evidence="4" id="KW-0472">Membrane</keyword>
<dbReference type="InterPro" id="IPR020806">
    <property type="entry name" value="PKS_PP-bd"/>
</dbReference>
<feature type="transmembrane region" description="Helical" evidence="4">
    <location>
        <begin position="1197"/>
        <end position="1218"/>
    </location>
</feature>
<evidence type="ECO:0000313" key="7">
    <source>
        <dbReference type="Proteomes" id="UP000026714"/>
    </source>
</evidence>
<reference evidence="6 7" key="1">
    <citation type="journal article" date="2014" name="FEMS Microbiol. Ecol.">
        <title>Sphaerotilus natans encrusted with nanoball-shaped Fe(III) oxide minerals formed by nitrate-reducing mixotrophic Fe(II) oxidation.</title>
        <authorList>
            <person name="Park S."/>
            <person name="Kim D.H."/>
            <person name="Lee J.H."/>
            <person name="Hur H.G."/>
        </authorList>
    </citation>
    <scope>NUCLEOTIDE SEQUENCE [LARGE SCALE GENOMIC DNA]</scope>
    <source>
        <strain evidence="6 7">DSM 6575</strain>
    </source>
</reference>
<protein>
    <recommendedName>
        <fullName evidence="5">Carrier domain-containing protein</fullName>
    </recommendedName>
</protein>
<dbReference type="RefSeq" id="WP_051631568.1">
    <property type="nucleotide sequence ID" value="NZ_AZRA01000020.1"/>
</dbReference>
<dbReference type="EMBL" id="AZRA01000020">
    <property type="protein sequence ID" value="KDB53644.1"/>
    <property type="molecule type" value="Genomic_DNA"/>
</dbReference>
<dbReference type="InterPro" id="IPR012728">
    <property type="entry name" value="Pls/PosA_C"/>
</dbReference>
<dbReference type="PANTHER" id="PTHR45527:SF1">
    <property type="entry name" value="FATTY ACID SYNTHASE"/>
    <property type="match status" value="1"/>
</dbReference>
<dbReference type="CDD" id="cd05930">
    <property type="entry name" value="A_NRPS"/>
    <property type="match status" value="1"/>
</dbReference>
<dbReference type="SUPFAM" id="SSF51161">
    <property type="entry name" value="Trimeric LpxA-like enzymes"/>
    <property type="match status" value="2"/>
</dbReference>
<comment type="caution">
    <text evidence="6">The sequence shown here is derived from an EMBL/GenBank/DDBJ whole genome shotgun (WGS) entry which is preliminary data.</text>
</comment>
<dbReference type="NCBIfam" id="TIGR02353">
    <property type="entry name" value="NRPS_term_dom"/>
    <property type="match status" value="1"/>
</dbReference>
<dbReference type="FunFam" id="3.40.50.12780:FF:000012">
    <property type="entry name" value="Non-ribosomal peptide synthetase"/>
    <property type="match status" value="1"/>
</dbReference>
<name>A0A059KQZ6_9BURK</name>
<dbReference type="PROSITE" id="PS00455">
    <property type="entry name" value="AMP_BINDING"/>
    <property type="match status" value="1"/>
</dbReference>
<dbReference type="Pfam" id="PF00550">
    <property type="entry name" value="PP-binding"/>
    <property type="match status" value="1"/>
</dbReference>
<feature type="transmembrane region" description="Helical" evidence="4">
    <location>
        <begin position="945"/>
        <end position="966"/>
    </location>
</feature>
<feature type="transmembrane region" description="Helical" evidence="4">
    <location>
        <begin position="1166"/>
        <end position="1191"/>
    </location>
</feature>
<dbReference type="SMART" id="SM00823">
    <property type="entry name" value="PKS_PP"/>
    <property type="match status" value="1"/>
</dbReference>
<feature type="domain" description="Carrier" evidence="5">
    <location>
        <begin position="551"/>
        <end position="630"/>
    </location>
</feature>
<dbReference type="InterPro" id="IPR009081">
    <property type="entry name" value="PP-bd_ACP"/>
</dbReference>
<dbReference type="STRING" id="34103.SAMN05421778_1213"/>
<dbReference type="Proteomes" id="UP000026714">
    <property type="component" value="Unassembled WGS sequence"/>
</dbReference>
<dbReference type="PATRIC" id="fig|1286631.3.peg.763"/>
<keyword evidence="7" id="KW-1185">Reference proteome</keyword>
<feature type="transmembrane region" description="Helical" evidence="4">
    <location>
        <begin position="701"/>
        <end position="723"/>
    </location>
</feature>
<dbReference type="InterPro" id="IPR020845">
    <property type="entry name" value="AMP-binding_CS"/>
</dbReference>
<dbReference type="Gene3D" id="2.160.10.10">
    <property type="entry name" value="Hexapeptide repeat proteins"/>
    <property type="match status" value="2"/>
</dbReference>
<dbReference type="InterPro" id="IPR000873">
    <property type="entry name" value="AMP-dep_synth/lig_dom"/>
</dbReference>
<feature type="transmembrane region" description="Helical" evidence="4">
    <location>
        <begin position="893"/>
        <end position="915"/>
    </location>
</feature>
<keyword evidence="4" id="KW-1133">Transmembrane helix</keyword>
<proteinExistence type="predicted"/>
<feature type="transmembrane region" description="Helical" evidence="4">
    <location>
        <begin position="663"/>
        <end position="689"/>
    </location>
</feature>
<accession>A0A059KQZ6</accession>
<evidence type="ECO:0000256" key="1">
    <source>
        <dbReference type="ARBA" id="ARBA00022450"/>
    </source>
</evidence>
<feature type="transmembrane region" description="Helical" evidence="4">
    <location>
        <begin position="743"/>
        <end position="763"/>
    </location>
</feature>
<evidence type="ECO:0000259" key="5">
    <source>
        <dbReference type="PROSITE" id="PS50075"/>
    </source>
</evidence>
<dbReference type="Gene3D" id="3.30.300.30">
    <property type="match status" value="1"/>
</dbReference>
<evidence type="ECO:0000256" key="3">
    <source>
        <dbReference type="SAM" id="MobiDB-lite"/>
    </source>
</evidence>
<dbReference type="InterPro" id="IPR045851">
    <property type="entry name" value="AMP-bd_C_sf"/>
</dbReference>
<evidence type="ECO:0000313" key="6">
    <source>
        <dbReference type="EMBL" id="KDB53644.1"/>
    </source>
</evidence>
<dbReference type="InterPro" id="IPR042099">
    <property type="entry name" value="ANL_N_sf"/>
</dbReference>
<organism evidence="6 7">
    <name type="scientific">Sphaerotilus natans subsp. natans DSM 6575</name>
    <dbReference type="NCBI Taxonomy" id="1286631"/>
    <lineage>
        <taxon>Bacteria</taxon>
        <taxon>Pseudomonadati</taxon>
        <taxon>Pseudomonadota</taxon>
        <taxon>Betaproteobacteria</taxon>
        <taxon>Burkholderiales</taxon>
        <taxon>Sphaerotilaceae</taxon>
        <taxon>Sphaerotilus</taxon>
    </lineage>
</organism>
<dbReference type="NCBIfam" id="TIGR01733">
    <property type="entry name" value="AA-adenyl-dom"/>
    <property type="match status" value="1"/>
</dbReference>
<dbReference type="InterPro" id="IPR010071">
    <property type="entry name" value="AA_adenyl_dom"/>
</dbReference>
<evidence type="ECO:0000256" key="2">
    <source>
        <dbReference type="ARBA" id="ARBA00022553"/>
    </source>
</evidence>
<dbReference type="GO" id="GO:0043041">
    <property type="term" value="P:amino acid activation for nonribosomal peptide biosynthetic process"/>
    <property type="evidence" value="ECO:0007669"/>
    <property type="project" value="TreeGrafter"/>
</dbReference>
<keyword evidence="4" id="KW-0812">Transmembrane</keyword>
<dbReference type="Pfam" id="PF00501">
    <property type="entry name" value="AMP-binding"/>
    <property type="match status" value="1"/>
</dbReference>
<dbReference type="GO" id="GO:0031177">
    <property type="term" value="F:phosphopantetheine binding"/>
    <property type="evidence" value="ECO:0007669"/>
    <property type="project" value="InterPro"/>
</dbReference>
<dbReference type="PANTHER" id="PTHR45527">
    <property type="entry name" value="NONRIBOSOMAL PEPTIDE SYNTHETASE"/>
    <property type="match status" value="1"/>
</dbReference>
<dbReference type="FunFam" id="3.40.50.980:FF:000001">
    <property type="entry name" value="Non-ribosomal peptide synthetase"/>
    <property type="match status" value="1"/>
</dbReference>
<gene>
    <name evidence="6" type="ORF">X805_07740</name>
</gene>
<evidence type="ECO:0000256" key="4">
    <source>
        <dbReference type="SAM" id="Phobius"/>
    </source>
</evidence>
<dbReference type="Gene3D" id="1.10.1200.10">
    <property type="entry name" value="ACP-like"/>
    <property type="match status" value="1"/>
</dbReference>
<dbReference type="GO" id="GO:0044550">
    <property type="term" value="P:secondary metabolite biosynthetic process"/>
    <property type="evidence" value="ECO:0007669"/>
    <property type="project" value="TreeGrafter"/>
</dbReference>
<sequence length="1380" mass="149365">MDRLTPPPALLQQADADHRLRWRPHERLHHLFEARCDAWAREGRAERAAALQTDDGPVSYADLDRRANRLARHLRDGLGLRPGERVALLFDKTVHGHVAMLAVLKAGAAYVPLDPGFPDERCAFICADAEVGRVLSVQRHADRLAGLGVPGLCLDDPALEAALARVDTARLPTRDPDPEPGVADALCYVIYTSGSTGRPKGVPIDHSQICNFVRVAAETYGYRADDQVYQGLTMAFDFAVEETWVPLSVGATLHPNQSGTSLLGADLGEFLRRRRITALCCVPTALATLEEDLPDLRLLIVSGEACPRDLVQRWATPARRMLNAYGPTETTVTATLEVLDPAAPVTIGRPLPTYSVLILDPEAPRVLPAGETGEIVIAGAGVARGYLNRPEQTARVFLDDFVGVDPNPSGRLYRTGDLGRLREDGRIEYLGRIDTQVKIRGYRIELTEIESVLMAQPGVRQAVVHTWSAAPGQVELVAYWTVRPGWPDPPSPAGLREALRTQLPDYMVPRLYEQLDEMPMLASDKADRKALPAPRAPALSGGAEAMDPAERPRPGTEQTLAAALAATLGSAAHELSATAHFFDDLGANSLLMAGFGARLRRQLGRSDVTMRAIYAHPSLRALSAHLEQTAATTMATATSADPVPQSQAEAPACASRAAYLGCGLAQVLMALAWLTIHFQALLIGMDWLLTATDALQAYLRAALAGSALWALAVLLPVALKWLLVGRWQAGSFPLWSGRHLRWWAVRQLMRFNPMVMFAGSPLLNGYLRLLGAQVSAHAHIATPVLPVCTDLIRIGDDSLIGRQVRLPGCRAEAGRILVGPVEVGRGCHVGDHALLDIDTRMQDGSQLGHASALLRGQTLAAGMHAHGVPAQPTATDFCRVPAQPRPTALRRRLYALWQLLVLGSVSLPLPLWGLWLLSGEPGRRLEERFDLHLLGHGHAAHWADLGGVALGGALALLGGMTLWALLMATLPRWLSRAIVPGRLYRFYGLHHWLLGLITAWSNSRWHNMLAGDSPDVVVWLRAVVGYRFVGGIEQTGSNFGLTQQHNLPGLSHFGPGAMVSDGLTMAQVEQGPGGWRVGPTRLGARSFAGNAVLLPTGAPLGDNCLLATRVMVPLDGPRRENIGLLGSPAFEIPRSVLRDRPDPRWSDPAWRAQALRRKTRVNRLTMLLFVGAHGVGAALVAMVLYGAYVGVPGLPPALSLAAGTLVAIVLELLWFVLVDRASLGWRRLEPLTCSILEPGFWRHERFWKLGFAGDGVLMTALRGTPFMGLLWRMLGVRVGRQLFDDGASIVEKTMTTLGDHVTLGDQSLIQGHSLEDGLFKSGRIVLGDQVTLGERAFVHYGVQVGPQARIAPESFVMKGEQLEAGSRWQGNPAQATGGAC</sequence>
<dbReference type="Pfam" id="PF13193">
    <property type="entry name" value="AMP-binding_C"/>
    <property type="match status" value="1"/>
</dbReference>
<feature type="region of interest" description="Disordered" evidence="3">
    <location>
        <begin position="527"/>
        <end position="555"/>
    </location>
</feature>
<dbReference type="SUPFAM" id="SSF56801">
    <property type="entry name" value="Acetyl-CoA synthetase-like"/>
    <property type="match status" value="1"/>
</dbReference>
<dbReference type="InterPro" id="IPR025110">
    <property type="entry name" value="AMP-bd_C"/>
</dbReference>
<dbReference type="SUPFAM" id="SSF47336">
    <property type="entry name" value="ACP-like"/>
    <property type="match status" value="1"/>
</dbReference>
<keyword evidence="1" id="KW-0596">Phosphopantetheine</keyword>
<dbReference type="InterPro" id="IPR036736">
    <property type="entry name" value="ACP-like_sf"/>
</dbReference>